<organism evidence="3 4">
    <name type="scientific">Streptomyces gamaensis</name>
    <dbReference type="NCBI Taxonomy" id="1763542"/>
    <lineage>
        <taxon>Bacteria</taxon>
        <taxon>Bacillati</taxon>
        <taxon>Actinomycetota</taxon>
        <taxon>Actinomycetes</taxon>
        <taxon>Kitasatosporales</taxon>
        <taxon>Streptomycetaceae</taxon>
        <taxon>Streptomyces</taxon>
    </lineage>
</organism>
<dbReference type="NCBIfam" id="TIGR00035">
    <property type="entry name" value="asp_race"/>
    <property type="match status" value="1"/>
</dbReference>
<sequence length="252" mass="26824">MTNSLSGAAAQQIPGRFGLIGGVGPDASSDLYLRVVAAYQSRLRGAYPDVVMHSVPLPARLEEAFVRGHFDTAEESEVDRLLTQSLDVLEASGATCVGMACNTLHTYLRPLVRERDIALLDMVEAALGRLRDAGHRRVLLLATAATVRSGLYSDCAADFGVEIVAPDEAGQKVVQAAIMDLLRFVDPAEPAAAMREFAATLPSDIDAVLYGCTDLTVLRNHDIFSVPVVDSLSCLTDACVDFLSRDGVTAAS</sequence>
<evidence type="ECO:0000256" key="1">
    <source>
        <dbReference type="ARBA" id="ARBA00007847"/>
    </source>
</evidence>
<dbReference type="InterPro" id="IPR001920">
    <property type="entry name" value="Asp/Glu_race"/>
</dbReference>
<dbReference type="Pfam" id="PF01177">
    <property type="entry name" value="Asp_Glu_race"/>
    <property type="match status" value="1"/>
</dbReference>
<dbReference type="Proteomes" id="UP001596083">
    <property type="component" value="Unassembled WGS sequence"/>
</dbReference>
<keyword evidence="4" id="KW-1185">Reference proteome</keyword>
<evidence type="ECO:0000256" key="2">
    <source>
        <dbReference type="ARBA" id="ARBA00023235"/>
    </source>
</evidence>
<name>A0ABW0Z9B3_9ACTN</name>
<reference evidence="4" key="1">
    <citation type="journal article" date="2019" name="Int. J. Syst. Evol. Microbiol.">
        <title>The Global Catalogue of Microorganisms (GCM) 10K type strain sequencing project: providing services to taxonomists for standard genome sequencing and annotation.</title>
        <authorList>
            <consortium name="The Broad Institute Genomics Platform"/>
            <consortium name="The Broad Institute Genome Sequencing Center for Infectious Disease"/>
            <person name="Wu L."/>
            <person name="Ma J."/>
        </authorList>
    </citation>
    <scope>NUCLEOTIDE SEQUENCE [LARGE SCALE GENOMIC DNA]</scope>
    <source>
        <strain evidence="4">CGMCC 4.7304</strain>
    </source>
</reference>
<dbReference type="EMBL" id="JBHSPB010000021">
    <property type="protein sequence ID" value="MFC5723916.1"/>
    <property type="molecule type" value="Genomic_DNA"/>
</dbReference>
<proteinExistence type="inferred from homology"/>
<comment type="similarity">
    <text evidence="1">Belongs to the aspartate/glutamate racemases family.</text>
</comment>
<protein>
    <submittedName>
        <fullName evidence="3">Aspartate/glutamate racemase family protein</fullName>
    </submittedName>
</protein>
<comment type="caution">
    <text evidence="3">The sequence shown here is derived from an EMBL/GenBank/DDBJ whole genome shotgun (WGS) entry which is preliminary data.</text>
</comment>
<accession>A0ABW0Z9B3</accession>
<dbReference type="SUPFAM" id="SSF53681">
    <property type="entry name" value="Aspartate/glutamate racemase"/>
    <property type="match status" value="2"/>
</dbReference>
<dbReference type="PANTHER" id="PTHR21198:SF7">
    <property type="entry name" value="ASPARTATE-GLUTAMATE RACEMASE FAMILY"/>
    <property type="match status" value="1"/>
</dbReference>
<evidence type="ECO:0000313" key="4">
    <source>
        <dbReference type="Proteomes" id="UP001596083"/>
    </source>
</evidence>
<dbReference type="RefSeq" id="WP_390320336.1">
    <property type="nucleotide sequence ID" value="NZ_JBHSPB010000021.1"/>
</dbReference>
<keyword evidence="2" id="KW-0413">Isomerase</keyword>
<dbReference type="InterPro" id="IPR015942">
    <property type="entry name" value="Asp/Glu/hydantoin_racemase"/>
</dbReference>
<dbReference type="InterPro" id="IPR004380">
    <property type="entry name" value="Asp_race"/>
</dbReference>
<evidence type="ECO:0000313" key="3">
    <source>
        <dbReference type="EMBL" id="MFC5723916.1"/>
    </source>
</evidence>
<dbReference type="PANTHER" id="PTHR21198">
    <property type="entry name" value="GLUTAMATE RACEMASE"/>
    <property type="match status" value="1"/>
</dbReference>
<gene>
    <name evidence="3" type="ORF">ACFP1Z_27500</name>
</gene>
<dbReference type="Gene3D" id="3.40.50.1860">
    <property type="match status" value="2"/>
</dbReference>